<dbReference type="Proteomes" id="UP000358933">
    <property type="component" value="Unassembled WGS sequence"/>
</dbReference>
<keyword evidence="4" id="KW-0479">Metal-binding</keyword>
<evidence type="ECO:0000256" key="9">
    <source>
        <dbReference type="ARBA" id="ARBA00023014"/>
    </source>
</evidence>
<dbReference type="InterPro" id="IPR016167">
    <property type="entry name" value="FAD-bd_PCMH_sub1"/>
</dbReference>
<keyword evidence="5" id="KW-0274">FAD</keyword>
<evidence type="ECO:0000256" key="4">
    <source>
        <dbReference type="ARBA" id="ARBA00022723"/>
    </source>
</evidence>
<organism evidence="14 15">
    <name type="scientific">Campylobacter jejuni</name>
    <dbReference type="NCBI Taxonomy" id="197"/>
    <lineage>
        <taxon>Bacteria</taxon>
        <taxon>Pseudomonadati</taxon>
        <taxon>Campylobacterota</taxon>
        <taxon>Epsilonproteobacteria</taxon>
        <taxon>Campylobacterales</taxon>
        <taxon>Campylobacteraceae</taxon>
        <taxon>Campylobacter</taxon>
    </lineage>
</organism>
<proteinExistence type="inferred from homology"/>
<keyword evidence="3" id="KW-0285">Flavoprotein</keyword>
<dbReference type="GO" id="GO:0046872">
    <property type="term" value="F:metal ion binding"/>
    <property type="evidence" value="ECO:0007669"/>
    <property type="project" value="UniProtKB-KW"/>
</dbReference>
<name>A0A693BGX4_CAMJU</name>
<keyword evidence="8" id="KW-0408">Iron</keyword>
<sequence length="931" mass="104898">MANFKAFYNEAKYIFKDRIFNDYARCYAYGIDASCYFYIPKIVIIAKNEDEIKQIIQLANTYKTPITFRAAGTSLSGQSSCDGVLVVIKFAFKKIKINKDASEITLGCGVVGIHANESLAFLKKKIGPDPATINSALIGGIINNNSSGMCCGTKDNSYKTLRSIRVILANGSMLDTSDALSVARFKDENKKLINELREIKEEINANKELKNLIIKKFKIKNTTGYSLNAFVDYDDEIDILAHLLVGSEGTLGFVSEVKLAVLDDLEFKACALLFFDNINNAANTIKEFAKVDFISSAEIMDYASLKAASTYDELRDILADIKEGNTCVLIQSEHSNELKLDENINKIKEISKLAYKSYFSKNKAEYDLWWKIRKALLPIAASLRKAGSTVITEDVCFNIEDLADGIKSIQELFYKYGFSDNGIIFGHALAGNIHFIITPDLNNKLEFDNFSNLVKEMSNIVASYGGSIKAEHGTGRMVAPFVEVEWGKQAYLINKKIKSIFDKDNLFNPDVIISDDKDIYKKNIKQASWIDEKLNTCMECGFCERFCPSNEYTITPRQRIAILREIKRLESLNDDESKAKLKDIKKYYNHLVDSSCAACGVCSFSCPLGINFADFSLKYRKNNIGFISKILGNLAYKNHEKTLKIAKFSLSIANKFDNLSLDNKLEKASNFLSIIPRTRAYLPKVNDYELKSRKRACNVVYFTSCLNKSFKPNEKMHDKRSLQEVFESLCKKANIGIIYAPNDLCCGKAYENFQDIQDKNIQKINDFLSNIDSPIVLDHSACSAKLISDHLKYEIYDLSEYLLKFIAPKLRINKINENVGLYIMCAARKLGLNENIIKLAKLCTNGKVLIDNDTYCCGFAGYKGFFKPQLNINATKGFKKFYAKTNIKRGFSTSSTCEIGLSDATGISWQHIAYLLDECSEKQFTLINKTP</sequence>
<gene>
    <name evidence="14" type="ORF">E7N58_05650</name>
</gene>
<dbReference type="Pfam" id="PF12838">
    <property type="entry name" value="Fer4_7"/>
    <property type="match status" value="1"/>
</dbReference>
<dbReference type="InterPro" id="IPR017900">
    <property type="entry name" value="4Fe4S_Fe_S_CS"/>
</dbReference>
<feature type="coiled-coil region" evidence="11">
    <location>
        <begin position="182"/>
        <end position="212"/>
    </location>
</feature>
<dbReference type="InterPro" id="IPR016164">
    <property type="entry name" value="FAD-linked_Oxase-like_C"/>
</dbReference>
<dbReference type="Pfam" id="PF02913">
    <property type="entry name" value="FAD-oxidase_C"/>
    <property type="match status" value="1"/>
</dbReference>
<evidence type="ECO:0000313" key="15">
    <source>
        <dbReference type="Proteomes" id="UP000358933"/>
    </source>
</evidence>
<feature type="domain" description="FAD-binding PCMH-type" evidence="13">
    <location>
        <begin position="36"/>
        <end position="264"/>
    </location>
</feature>
<dbReference type="Gene3D" id="3.30.465.10">
    <property type="match status" value="1"/>
</dbReference>
<evidence type="ECO:0000256" key="1">
    <source>
        <dbReference type="ARBA" id="ARBA00001974"/>
    </source>
</evidence>
<dbReference type="PANTHER" id="PTHR11748:SF111">
    <property type="entry name" value="D-LACTATE DEHYDROGENASE, MITOCHONDRIAL-RELATED"/>
    <property type="match status" value="1"/>
</dbReference>
<evidence type="ECO:0000256" key="5">
    <source>
        <dbReference type="ARBA" id="ARBA00022827"/>
    </source>
</evidence>
<dbReference type="GO" id="GO:0004458">
    <property type="term" value="F:D-lactate dehydrogenase (cytochrome) activity"/>
    <property type="evidence" value="ECO:0007669"/>
    <property type="project" value="UniProtKB-EC"/>
</dbReference>
<dbReference type="PROSITE" id="PS00198">
    <property type="entry name" value="4FE4S_FER_1"/>
    <property type="match status" value="2"/>
</dbReference>
<evidence type="ECO:0000256" key="7">
    <source>
        <dbReference type="ARBA" id="ARBA00023002"/>
    </source>
</evidence>
<dbReference type="InterPro" id="IPR016169">
    <property type="entry name" value="FAD-bd_PCMH_sub2"/>
</dbReference>
<reference evidence="14 15" key="1">
    <citation type="submission" date="2019-04" db="EMBL/GenBank/DDBJ databases">
        <authorList>
            <person name="Ashton P.M."/>
            <person name="Dallman T."/>
            <person name="Nair S."/>
            <person name="De Pinna E."/>
            <person name="Peters T."/>
            <person name="Grant K."/>
        </authorList>
    </citation>
    <scope>NUCLEOTIDE SEQUENCE [LARGE SCALE GENOMIC DNA]</scope>
    <source>
        <strain evidence="14 15">OXC2299</strain>
    </source>
</reference>
<dbReference type="SUPFAM" id="SSF46548">
    <property type="entry name" value="alpha-helical ferredoxin"/>
    <property type="match status" value="1"/>
</dbReference>
<dbReference type="InterPro" id="IPR006094">
    <property type="entry name" value="Oxid_FAD_bind_N"/>
</dbReference>
<dbReference type="AlphaFoldDB" id="A0A693BGX4"/>
<dbReference type="InterPro" id="IPR036318">
    <property type="entry name" value="FAD-bd_PCMH-like_sf"/>
</dbReference>
<dbReference type="Gene3D" id="1.10.1060.10">
    <property type="entry name" value="Alpha-helical ferredoxin"/>
    <property type="match status" value="1"/>
</dbReference>
<dbReference type="Gene3D" id="3.30.43.10">
    <property type="entry name" value="Uridine Diphospho-n-acetylenolpyruvylglucosamine Reductase, domain 2"/>
    <property type="match status" value="1"/>
</dbReference>
<dbReference type="PROSITE" id="PS51387">
    <property type="entry name" value="FAD_PCMH"/>
    <property type="match status" value="1"/>
</dbReference>
<dbReference type="GO" id="GO:0051536">
    <property type="term" value="F:iron-sulfur cluster binding"/>
    <property type="evidence" value="ECO:0007669"/>
    <property type="project" value="UniProtKB-KW"/>
</dbReference>
<comment type="similarity">
    <text evidence="2">Belongs to the FAD-binding oxidoreductase/transferase type 4 family.</text>
</comment>
<dbReference type="Pfam" id="PF01565">
    <property type="entry name" value="FAD_binding_4"/>
    <property type="match status" value="1"/>
</dbReference>
<evidence type="ECO:0000259" key="12">
    <source>
        <dbReference type="PROSITE" id="PS51379"/>
    </source>
</evidence>
<evidence type="ECO:0000256" key="2">
    <source>
        <dbReference type="ARBA" id="ARBA00008000"/>
    </source>
</evidence>
<keyword evidence="11" id="KW-0175">Coiled coil</keyword>
<feature type="domain" description="4Fe-4S ferredoxin-type" evidence="12">
    <location>
        <begin position="588"/>
        <end position="615"/>
    </location>
</feature>
<evidence type="ECO:0000256" key="8">
    <source>
        <dbReference type="ARBA" id="ARBA00023004"/>
    </source>
</evidence>
<dbReference type="PROSITE" id="PS51379">
    <property type="entry name" value="4FE4S_FER_2"/>
    <property type="match status" value="2"/>
</dbReference>
<dbReference type="InterPro" id="IPR016166">
    <property type="entry name" value="FAD-bd_PCMH"/>
</dbReference>
<evidence type="ECO:0000259" key="13">
    <source>
        <dbReference type="PROSITE" id="PS51387"/>
    </source>
</evidence>
<evidence type="ECO:0000256" key="6">
    <source>
        <dbReference type="ARBA" id="ARBA00022946"/>
    </source>
</evidence>
<evidence type="ECO:0000256" key="3">
    <source>
        <dbReference type="ARBA" id="ARBA00022630"/>
    </source>
</evidence>
<accession>A0A693BGX4</accession>
<comment type="cofactor">
    <cofactor evidence="1">
        <name>FAD</name>
        <dbReference type="ChEBI" id="CHEBI:57692"/>
    </cofactor>
</comment>
<keyword evidence="6" id="KW-0809">Transit peptide</keyword>
<dbReference type="GO" id="GO:1903457">
    <property type="term" value="P:lactate catabolic process"/>
    <property type="evidence" value="ECO:0007669"/>
    <property type="project" value="TreeGrafter"/>
</dbReference>
<dbReference type="RefSeq" id="WP_071170969.1">
    <property type="nucleotide sequence ID" value="NZ_JAMZIL010000008.1"/>
</dbReference>
<comment type="caution">
    <text evidence="14">The sequence shown here is derived from an EMBL/GenBank/DDBJ whole genome shotgun (WGS) entry which is preliminary data.</text>
</comment>
<dbReference type="SUPFAM" id="SSF56176">
    <property type="entry name" value="FAD-binding/transporter-associated domain-like"/>
    <property type="match status" value="1"/>
</dbReference>
<dbReference type="InterPro" id="IPR004113">
    <property type="entry name" value="FAD-bd_oxidored_4_C"/>
</dbReference>
<dbReference type="EC" id="1.1.2.4" evidence="10"/>
<dbReference type="Gene3D" id="3.30.70.2740">
    <property type="match status" value="1"/>
</dbReference>
<feature type="domain" description="4Fe-4S ferredoxin-type" evidence="12">
    <location>
        <begin position="526"/>
        <end position="557"/>
    </location>
</feature>
<dbReference type="PANTHER" id="PTHR11748">
    <property type="entry name" value="D-LACTATE DEHYDROGENASE"/>
    <property type="match status" value="1"/>
</dbReference>
<evidence type="ECO:0000256" key="10">
    <source>
        <dbReference type="ARBA" id="ARBA00038897"/>
    </source>
</evidence>
<dbReference type="GO" id="GO:0008720">
    <property type="term" value="F:D-lactate dehydrogenase (NAD+) activity"/>
    <property type="evidence" value="ECO:0007669"/>
    <property type="project" value="TreeGrafter"/>
</dbReference>
<dbReference type="SUPFAM" id="SSF55103">
    <property type="entry name" value="FAD-linked oxidases, C-terminal domain"/>
    <property type="match status" value="1"/>
</dbReference>
<dbReference type="Pfam" id="PF02754">
    <property type="entry name" value="CCG"/>
    <property type="match status" value="1"/>
</dbReference>
<protein>
    <recommendedName>
        <fullName evidence="10">D-lactate dehydrogenase (cytochrome)</fullName>
        <ecNumber evidence="10">1.1.2.4</ecNumber>
    </recommendedName>
</protein>
<dbReference type="InterPro" id="IPR009051">
    <property type="entry name" value="Helical_ferredxn"/>
</dbReference>
<dbReference type="InterPro" id="IPR004017">
    <property type="entry name" value="Cys_rich_dom"/>
</dbReference>
<dbReference type="GO" id="GO:0071949">
    <property type="term" value="F:FAD binding"/>
    <property type="evidence" value="ECO:0007669"/>
    <property type="project" value="InterPro"/>
</dbReference>
<evidence type="ECO:0000256" key="11">
    <source>
        <dbReference type="SAM" id="Coils"/>
    </source>
</evidence>
<keyword evidence="7" id="KW-0560">Oxidoreductase</keyword>
<keyword evidence="9" id="KW-0411">Iron-sulfur</keyword>
<dbReference type="InterPro" id="IPR017896">
    <property type="entry name" value="4Fe4S_Fe-S-bd"/>
</dbReference>
<dbReference type="EMBL" id="AACJKW010000008">
    <property type="protein sequence ID" value="EAK8193652.1"/>
    <property type="molecule type" value="Genomic_DNA"/>
</dbReference>
<evidence type="ECO:0000313" key="14">
    <source>
        <dbReference type="EMBL" id="EAK8193652.1"/>
    </source>
</evidence>